<evidence type="ECO:0000256" key="1">
    <source>
        <dbReference type="SAM" id="MobiDB-lite"/>
    </source>
</evidence>
<dbReference type="EMBL" id="GBRH01277314">
    <property type="protein sequence ID" value="JAD20581.1"/>
    <property type="molecule type" value="Transcribed_RNA"/>
</dbReference>
<protein>
    <submittedName>
        <fullName evidence="2">Uncharacterized protein</fullName>
    </submittedName>
</protein>
<sequence>MRRCLLTSWMRSRSRPATPTRSASSSTALPRGRLGSRRVPRRAGLVMAYSSARRWFYCKLQEVITKTKTGPYNQASIDQTTQGVVFAQKN</sequence>
<dbReference type="AlphaFoldDB" id="A0A0A8Y2W5"/>
<feature type="compositionally biased region" description="Low complexity" evidence="1">
    <location>
        <begin position="15"/>
        <end position="33"/>
    </location>
</feature>
<proteinExistence type="predicted"/>
<accession>A0A0A8Y2W5</accession>
<feature type="region of interest" description="Disordered" evidence="1">
    <location>
        <begin position="1"/>
        <end position="36"/>
    </location>
</feature>
<reference evidence="2" key="1">
    <citation type="submission" date="2014-09" db="EMBL/GenBank/DDBJ databases">
        <authorList>
            <person name="Magalhaes I.L.F."/>
            <person name="Oliveira U."/>
            <person name="Santos F.R."/>
            <person name="Vidigal T.H.D.A."/>
            <person name="Brescovit A.D."/>
            <person name="Santos A.J."/>
        </authorList>
    </citation>
    <scope>NUCLEOTIDE SEQUENCE</scope>
    <source>
        <tissue evidence="2">Shoot tissue taken approximately 20 cm above the soil surface</tissue>
    </source>
</reference>
<organism evidence="2">
    <name type="scientific">Arundo donax</name>
    <name type="common">Giant reed</name>
    <name type="synonym">Donax arundinaceus</name>
    <dbReference type="NCBI Taxonomy" id="35708"/>
    <lineage>
        <taxon>Eukaryota</taxon>
        <taxon>Viridiplantae</taxon>
        <taxon>Streptophyta</taxon>
        <taxon>Embryophyta</taxon>
        <taxon>Tracheophyta</taxon>
        <taxon>Spermatophyta</taxon>
        <taxon>Magnoliopsida</taxon>
        <taxon>Liliopsida</taxon>
        <taxon>Poales</taxon>
        <taxon>Poaceae</taxon>
        <taxon>PACMAD clade</taxon>
        <taxon>Arundinoideae</taxon>
        <taxon>Arundineae</taxon>
        <taxon>Arundo</taxon>
    </lineage>
</organism>
<name>A0A0A8Y2W5_ARUDO</name>
<evidence type="ECO:0000313" key="2">
    <source>
        <dbReference type="EMBL" id="JAD20581.1"/>
    </source>
</evidence>
<reference evidence="2" key="2">
    <citation type="journal article" date="2015" name="Data Brief">
        <title>Shoot transcriptome of the giant reed, Arundo donax.</title>
        <authorList>
            <person name="Barrero R.A."/>
            <person name="Guerrero F.D."/>
            <person name="Moolhuijzen P."/>
            <person name="Goolsby J.A."/>
            <person name="Tidwell J."/>
            <person name="Bellgard S.E."/>
            <person name="Bellgard M.I."/>
        </authorList>
    </citation>
    <scope>NUCLEOTIDE SEQUENCE</scope>
    <source>
        <tissue evidence="2">Shoot tissue taken approximately 20 cm above the soil surface</tissue>
    </source>
</reference>